<evidence type="ECO:0000256" key="2">
    <source>
        <dbReference type="SAM" id="Phobius"/>
    </source>
</evidence>
<protein>
    <submittedName>
        <fullName evidence="3">Uncharacterized protein</fullName>
    </submittedName>
</protein>
<feature type="region of interest" description="Disordered" evidence="1">
    <location>
        <begin position="1"/>
        <end position="45"/>
    </location>
</feature>
<feature type="compositionally biased region" description="Basic and acidic residues" evidence="1">
    <location>
        <begin position="34"/>
        <end position="43"/>
    </location>
</feature>
<proteinExistence type="predicted"/>
<reference evidence="3" key="1">
    <citation type="submission" date="2020-05" db="UniProtKB">
        <authorList>
            <consortium name="EnsemblMetazoa"/>
        </authorList>
    </citation>
    <scope>IDENTIFICATION</scope>
    <source>
        <strain evidence="3">BB02</strain>
    </source>
</reference>
<keyword evidence="2" id="KW-0812">Transmembrane</keyword>
<dbReference type="EnsemblMetazoa" id="BGLB038409-RA">
    <property type="protein sequence ID" value="BGLB038409-PA"/>
    <property type="gene ID" value="BGLB038409"/>
</dbReference>
<feature type="transmembrane region" description="Helical" evidence="2">
    <location>
        <begin position="115"/>
        <end position="137"/>
    </location>
</feature>
<evidence type="ECO:0000313" key="4">
    <source>
        <dbReference type="Proteomes" id="UP000076420"/>
    </source>
</evidence>
<evidence type="ECO:0000256" key="1">
    <source>
        <dbReference type="SAM" id="MobiDB-lite"/>
    </source>
</evidence>
<keyword evidence="2" id="KW-0472">Membrane</keyword>
<gene>
    <name evidence="3" type="primary">106062253</name>
</gene>
<name>A0A2C9M4A9_BIOGL</name>
<keyword evidence="2" id="KW-1133">Transmembrane helix</keyword>
<evidence type="ECO:0000313" key="3">
    <source>
        <dbReference type="EnsemblMetazoa" id="BGLB038409-PA"/>
    </source>
</evidence>
<dbReference type="KEGG" id="bgt:106062253"/>
<dbReference type="OrthoDB" id="6156090at2759"/>
<feature type="transmembrane region" description="Helical" evidence="2">
    <location>
        <begin position="81"/>
        <end position="103"/>
    </location>
</feature>
<dbReference type="VEuPathDB" id="VectorBase:BGLB038409"/>
<dbReference type="VEuPathDB" id="VectorBase:BGLAX_046797"/>
<dbReference type="AlphaFoldDB" id="A0A2C9M4A9"/>
<accession>A0A2C9M4A9</accession>
<dbReference type="Proteomes" id="UP000076420">
    <property type="component" value="Unassembled WGS sequence"/>
</dbReference>
<sequence length="211" mass="23319">MEVEDVEYDPATQVSKPDNTEPGPGLARNPSSVNKKDAKKNTTDSKIITVQTKNTNDAQNKTKKDIIRQPVQKGIQMAGDFFGRMATLIVMVVTTINTTIVCVNDLTNGNYWSGGLHAFLLAFIHIPVIVIMIWLMVKAKVQSIYRKIRPGKVNETIIVTEINELGGQITEVQKEIPKEQKSKVDKATTLLRKGEQLGKTLEGGQINKAFG</sequence>
<organism evidence="3 4">
    <name type="scientific">Biomphalaria glabrata</name>
    <name type="common">Bloodfluke planorb</name>
    <name type="synonym">Freshwater snail</name>
    <dbReference type="NCBI Taxonomy" id="6526"/>
    <lineage>
        <taxon>Eukaryota</taxon>
        <taxon>Metazoa</taxon>
        <taxon>Spiralia</taxon>
        <taxon>Lophotrochozoa</taxon>
        <taxon>Mollusca</taxon>
        <taxon>Gastropoda</taxon>
        <taxon>Heterobranchia</taxon>
        <taxon>Euthyneura</taxon>
        <taxon>Panpulmonata</taxon>
        <taxon>Hygrophila</taxon>
        <taxon>Lymnaeoidea</taxon>
        <taxon>Planorbidae</taxon>
        <taxon>Biomphalaria</taxon>
    </lineage>
</organism>